<keyword evidence="2" id="KW-1185">Reference proteome</keyword>
<comment type="caution">
    <text evidence="1">The sequence shown here is derived from an EMBL/GenBank/DDBJ whole genome shotgun (WGS) entry which is preliminary data.</text>
</comment>
<name>A0AAV4XIR0_CAEEX</name>
<gene>
    <name evidence="1" type="ORF">CEXT_471561</name>
</gene>
<sequence>MPTRCNTQSSSCCFAANECSTPVAAVQPVGKNYNIICLAPIFPLVGLLPLGRAARSGSAVSVAHSSDSLGGVHGWRVGSDSPRLVACS</sequence>
<dbReference type="AlphaFoldDB" id="A0AAV4XIR0"/>
<protein>
    <submittedName>
        <fullName evidence="1">Uncharacterized protein</fullName>
    </submittedName>
</protein>
<evidence type="ECO:0000313" key="1">
    <source>
        <dbReference type="EMBL" id="GIY95076.1"/>
    </source>
</evidence>
<dbReference type="EMBL" id="BPLR01017870">
    <property type="protein sequence ID" value="GIY95076.1"/>
    <property type="molecule type" value="Genomic_DNA"/>
</dbReference>
<dbReference type="Proteomes" id="UP001054945">
    <property type="component" value="Unassembled WGS sequence"/>
</dbReference>
<evidence type="ECO:0000313" key="2">
    <source>
        <dbReference type="Proteomes" id="UP001054945"/>
    </source>
</evidence>
<reference evidence="1 2" key="1">
    <citation type="submission" date="2021-06" db="EMBL/GenBank/DDBJ databases">
        <title>Caerostris extrusa draft genome.</title>
        <authorList>
            <person name="Kono N."/>
            <person name="Arakawa K."/>
        </authorList>
    </citation>
    <scope>NUCLEOTIDE SEQUENCE [LARGE SCALE GENOMIC DNA]</scope>
</reference>
<organism evidence="1 2">
    <name type="scientific">Caerostris extrusa</name>
    <name type="common">Bark spider</name>
    <name type="synonym">Caerostris bankana</name>
    <dbReference type="NCBI Taxonomy" id="172846"/>
    <lineage>
        <taxon>Eukaryota</taxon>
        <taxon>Metazoa</taxon>
        <taxon>Ecdysozoa</taxon>
        <taxon>Arthropoda</taxon>
        <taxon>Chelicerata</taxon>
        <taxon>Arachnida</taxon>
        <taxon>Araneae</taxon>
        <taxon>Araneomorphae</taxon>
        <taxon>Entelegynae</taxon>
        <taxon>Araneoidea</taxon>
        <taxon>Araneidae</taxon>
        <taxon>Caerostris</taxon>
    </lineage>
</organism>
<proteinExistence type="predicted"/>
<accession>A0AAV4XIR0</accession>